<organism evidence="1 2">
    <name type="scientific">Candidatus Propionivibrio dominans</name>
    <dbReference type="NCBI Taxonomy" id="2954373"/>
    <lineage>
        <taxon>Bacteria</taxon>
        <taxon>Pseudomonadati</taxon>
        <taxon>Pseudomonadota</taxon>
        <taxon>Betaproteobacteria</taxon>
        <taxon>Rhodocyclales</taxon>
        <taxon>Rhodocyclaceae</taxon>
        <taxon>Propionivibrio</taxon>
    </lineage>
</organism>
<evidence type="ECO:0000313" key="2">
    <source>
        <dbReference type="Proteomes" id="UP000886602"/>
    </source>
</evidence>
<name>A0A9D7F9G6_9RHOO</name>
<accession>A0A9D7F9G6</accession>
<gene>
    <name evidence="1" type="ORF">IPJ48_16775</name>
</gene>
<proteinExistence type="predicted"/>
<dbReference type="Proteomes" id="UP000886602">
    <property type="component" value="Unassembled WGS sequence"/>
</dbReference>
<sequence>MANHFPAYTPYFEGLSPLFERSSTGNVGGMIQKENYLPIVLILAACSTGGQRPDYRPKSPPEYRAEAEYIATGKITDGRLAFIDPKARIQLQPSPGDETNPGQEGFEVLNSRADSGGYFAFVQEVPVTQYFRIVRQADCETTSTITLITPALVKSSPDYYIKSKRFTVTSRITNAWAISVNTSGHLPTNALKARTVRCLIIKR</sequence>
<comment type="caution">
    <text evidence="1">The sequence shown here is derived from an EMBL/GenBank/DDBJ whole genome shotgun (WGS) entry which is preliminary data.</text>
</comment>
<dbReference type="AlphaFoldDB" id="A0A9D7F9G6"/>
<reference evidence="1" key="1">
    <citation type="submission" date="2020-10" db="EMBL/GenBank/DDBJ databases">
        <title>Connecting structure to function with the recovery of over 1000 high-quality activated sludge metagenome-assembled genomes encoding full-length rRNA genes using long-read sequencing.</title>
        <authorList>
            <person name="Singleton C.M."/>
            <person name="Petriglieri F."/>
            <person name="Kristensen J.M."/>
            <person name="Kirkegaard R.H."/>
            <person name="Michaelsen T.Y."/>
            <person name="Andersen M.H."/>
            <person name="Karst S.M."/>
            <person name="Dueholm M.S."/>
            <person name="Nielsen P.H."/>
            <person name="Albertsen M."/>
        </authorList>
    </citation>
    <scope>NUCLEOTIDE SEQUENCE</scope>
    <source>
        <strain evidence="1">EsbW_18-Q3-R4-48_MAXAC.044</strain>
    </source>
</reference>
<dbReference type="EMBL" id="JADJNC010000037">
    <property type="protein sequence ID" value="MBK7424599.1"/>
    <property type="molecule type" value="Genomic_DNA"/>
</dbReference>
<evidence type="ECO:0000313" key="1">
    <source>
        <dbReference type="EMBL" id="MBK7424599.1"/>
    </source>
</evidence>
<protein>
    <submittedName>
        <fullName evidence="1">Uncharacterized protein</fullName>
    </submittedName>
</protein>